<gene>
    <name evidence="5" type="ORF">H8E23_10975</name>
</gene>
<dbReference type="Gene3D" id="3.40.50.2300">
    <property type="match status" value="1"/>
</dbReference>
<feature type="domain" description="Response regulatory" evidence="4">
    <location>
        <begin position="5"/>
        <end position="119"/>
    </location>
</feature>
<evidence type="ECO:0000259" key="4">
    <source>
        <dbReference type="PROSITE" id="PS50110"/>
    </source>
</evidence>
<dbReference type="InterPro" id="IPR050595">
    <property type="entry name" value="Bact_response_regulator"/>
</dbReference>
<dbReference type="SUPFAM" id="SSF52172">
    <property type="entry name" value="CheY-like"/>
    <property type="match status" value="1"/>
</dbReference>
<dbReference type="SMART" id="SM00448">
    <property type="entry name" value="REC"/>
    <property type="match status" value="1"/>
</dbReference>
<evidence type="ECO:0000256" key="2">
    <source>
        <dbReference type="ARBA" id="ARBA00023012"/>
    </source>
</evidence>
<dbReference type="InterPro" id="IPR011006">
    <property type="entry name" value="CheY-like_superfamily"/>
</dbReference>
<comment type="caution">
    <text evidence="5">The sequence shown here is derived from an EMBL/GenBank/DDBJ whole genome shotgun (WGS) entry which is preliminary data.</text>
</comment>
<proteinExistence type="predicted"/>
<dbReference type="EMBL" id="JACNJH010000159">
    <property type="protein sequence ID" value="MBC8361910.1"/>
    <property type="molecule type" value="Genomic_DNA"/>
</dbReference>
<organism evidence="5 6">
    <name type="scientific">Candidatus Desulfatibia profunda</name>
    <dbReference type="NCBI Taxonomy" id="2841695"/>
    <lineage>
        <taxon>Bacteria</taxon>
        <taxon>Pseudomonadati</taxon>
        <taxon>Thermodesulfobacteriota</taxon>
        <taxon>Desulfobacteria</taxon>
        <taxon>Desulfobacterales</taxon>
        <taxon>Desulfobacterales incertae sedis</taxon>
        <taxon>Candidatus Desulfatibia</taxon>
    </lineage>
</organism>
<keyword evidence="1 3" id="KW-0597">Phosphoprotein</keyword>
<evidence type="ECO:0000256" key="3">
    <source>
        <dbReference type="PROSITE-ProRule" id="PRU00169"/>
    </source>
</evidence>
<dbReference type="PROSITE" id="PS50110">
    <property type="entry name" value="RESPONSE_REGULATORY"/>
    <property type="match status" value="1"/>
</dbReference>
<reference evidence="5 6" key="1">
    <citation type="submission" date="2020-08" db="EMBL/GenBank/DDBJ databases">
        <title>Bridging the membrane lipid divide: bacteria of the FCB group superphylum have the potential to synthesize archaeal ether lipids.</title>
        <authorList>
            <person name="Villanueva L."/>
            <person name="Von Meijenfeldt F.A.B."/>
            <person name="Westbye A.B."/>
            <person name="Yadav S."/>
            <person name="Hopmans E.C."/>
            <person name="Dutilh B.E."/>
            <person name="Sinninghe Damste J.S."/>
        </authorList>
    </citation>
    <scope>NUCLEOTIDE SEQUENCE [LARGE SCALE GENOMIC DNA]</scope>
    <source>
        <strain evidence="5">NIOZ-UU30</strain>
    </source>
</reference>
<feature type="modified residue" description="4-aspartylphosphate" evidence="3">
    <location>
        <position position="54"/>
    </location>
</feature>
<name>A0A8J6THJ1_9BACT</name>
<keyword evidence="2" id="KW-0902">Two-component regulatory system</keyword>
<evidence type="ECO:0000313" key="6">
    <source>
        <dbReference type="Proteomes" id="UP000603434"/>
    </source>
</evidence>
<accession>A0A8J6THJ1</accession>
<dbReference type="PANTHER" id="PTHR44591:SF14">
    <property type="entry name" value="PROTEIN PILG"/>
    <property type="match status" value="1"/>
</dbReference>
<dbReference type="Pfam" id="PF00072">
    <property type="entry name" value="Response_reg"/>
    <property type="match status" value="1"/>
</dbReference>
<evidence type="ECO:0000256" key="1">
    <source>
        <dbReference type="ARBA" id="ARBA00022553"/>
    </source>
</evidence>
<protein>
    <submittedName>
        <fullName evidence="5">Response regulator</fullName>
    </submittedName>
</protein>
<evidence type="ECO:0000313" key="5">
    <source>
        <dbReference type="EMBL" id="MBC8361910.1"/>
    </source>
</evidence>
<dbReference type="InterPro" id="IPR001789">
    <property type="entry name" value="Sig_transdc_resp-reg_receiver"/>
</dbReference>
<dbReference type="GO" id="GO:0000160">
    <property type="term" value="P:phosphorelay signal transduction system"/>
    <property type="evidence" value="ECO:0007669"/>
    <property type="project" value="UniProtKB-KW"/>
</dbReference>
<dbReference type="Proteomes" id="UP000603434">
    <property type="component" value="Unassembled WGS sequence"/>
</dbReference>
<dbReference type="AlphaFoldDB" id="A0A8J6THJ1"/>
<sequence>MKNIKILLVDDEEDFVKTLSERIEMRNLASDIALNGEEALKLVDNEVPDVMVLDLKMPGIDGMEVLRRVKKAYPDVQVIILTGHGSEKDEKDARRLGAFEYLQKPVDIDKLVKYIKRAYKNKIQDSMTAAAFAEAGEFDTAKEIMDREKDK</sequence>
<dbReference type="PANTHER" id="PTHR44591">
    <property type="entry name" value="STRESS RESPONSE REGULATOR PROTEIN 1"/>
    <property type="match status" value="1"/>
</dbReference>